<evidence type="ECO:0000256" key="1">
    <source>
        <dbReference type="ARBA" id="ARBA00022630"/>
    </source>
</evidence>
<keyword evidence="3" id="KW-0560">Oxidoreductase</keyword>
<evidence type="ECO:0000256" key="3">
    <source>
        <dbReference type="ARBA" id="ARBA00023002"/>
    </source>
</evidence>
<dbReference type="AlphaFoldDB" id="A0A8H2W0E3"/>
<dbReference type="Proteomes" id="UP000624404">
    <property type="component" value="Unassembled WGS sequence"/>
</dbReference>
<feature type="transmembrane region" description="Helical" evidence="4">
    <location>
        <begin position="17"/>
        <end position="35"/>
    </location>
</feature>
<dbReference type="GO" id="GO:0004499">
    <property type="term" value="F:N,N-dimethylaniline monooxygenase activity"/>
    <property type="evidence" value="ECO:0007669"/>
    <property type="project" value="InterPro"/>
</dbReference>
<sequence>MSDGITVAYTNHLTIEVLYHFFMIISLQFLLFLIYSRYNEAQDRIEYPNMESHSLSGQIYDSMFEFDIVVIGSGLSGLAFARFYLDIHPEVRLVILEEDVCLGGVWSSRRSYDEFWCQSGRRMSGFSDVPLTVPEDAPLYHDTFEAKYVTNYLEEYADNHIYNGKTLFSRIRFGQQAVKIDKIDDIWHVTTTTIAHLTSKTQNRMIFTCPKLVVATGRTSLPHIPRIDFGSGMTSSFDSVHHHKEFGKLSKHPLPRASGVLYFAVLGGGKSAADMVYESIKKGHNVKWIIRRTGEGPALLFPAPGYGRYKNSVESSATRMKALFSPSPFMPKSWWFSLIRVILYGTSVGINYMMERIDAVNQYCRKVAAYDTRPDSLPGFPLLDFTTSAFWCTGPVGLVQHDDFWDTISQNAQIYRNDVVSYKDNIITLDNGTQLYADELLLGTGWTTTQICFSDTQAQFLGLPHFKAKNNAKERKFWELIYEEADRQVITDFPLLENPPPYRKDRSAPHTTVQQLYKGIAPLRDNSIAFLGAIDMSNSFRTAETQAIWTTAYFDGNITLPPNEQMLREVAYMGAFSKRRYPTRGVKGECFFFELVWYTDALLHEVGLRSHRKGWWADWVEPCLASDLKGMKDEYKKKFGL</sequence>
<dbReference type="SUPFAM" id="SSF51905">
    <property type="entry name" value="FAD/NAD(P)-binding domain"/>
    <property type="match status" value="2"/>
</dbReference>
<keyword evidence="4" id="KW-0812">Transmembrane</keyword>
<proteinExistence type="predicted"/>
<dbReference type="Gene3D" id="3.50.50.60">
    <property type="entry name" value="FAD/NAD(P)-binding domain"/>
    <property type="match status" value="2"/>
</dbReference>
<dbReference type="EMBL" id="CAJHIA010000030">
    <property type="protein sequence ID" value="CAD6448138.1"/>
    <property type="molecule type" value="Genomic_DNA"/>
</dbReference>
<keyword evidence="6" id="KW-1185">Reference proteome</keyword>
<evidence type="ECO:0000313" key="6">
    <source>
        <dbReference type="Proteomes" id="UP000624404"/>
    </source>
</evidence>
<dbReference type="InterPro" id="IPR050346">
    <property type="entry name" value="FMO-like"/>
</dbReference>
<evidence type="ECO:0000313" key="5">
    <source>
        <dbReference type="EMBL" id="CAD6448138.1"/>
    </source>
</evidence>
<dbReference type="GO" id="GO:0050661">
    <property type="term" value="F:NADP binding"/>
    <property type="evidence" value="ECO:0007669"/>
    <property type="project" value="InterPro"/>
</dbReference>
<accession>A0A8H2W0E3</accession>
<organism evidence="5 6">
    <name type="scientific">Sclerotinia trifoliorum</name>
    <dbReference type="NCBI Taxonomy" id="28548"/>
    <lineage>
        <taxon>Eukaryota</taxon>
        <taxon>Fungi</taxon>
        <taxon>Dikarya</taxon>
        <taxon>Ascomycota</taxon>
        <taxon>Pezizomycotina</taxon>
        <taxon>Leotiomycetes</taxon>
        <taxon>Helotiales</taxon>
        <taxon>Sclerotiniaceae</taxon>
        <taxon>Sclerotinia</taxon>
    </lineage>
</organism>
<reference evidence="5" key="1">
    <citation type="submission" date="2020-10" db="EMBL/GenBank/DDBJ databases">
        <authorList>
            <person name="Kusch S."/>
        </authorList>
    </citation>
    <scope>NUCLEOTIDE SEQUENCE</scope>
    <source>
        <strain evidence="5">SwB9</strain>
    </source>
</reference>
<dbReference type="Pfam" id="PF13738">
    <property type="entry name" value="Pyr_redox_3"/>
    <property type="match status" value="1"/>
</dbReference>
<keyword evidence="4" id="KW-0472">Membrane</keyword>
<keyword evidence="2" id="KW-0274">FAD</keyword>
<name>A0A8H2W0E3_9HELO</name>
<dbReference type="InterPro" id="IPR036188">
    <property type="entry name" value="FAD/NAD-bd_sf"/>
</dbReference>
<dbReference type="OrthoDB" id="2915840at2759"/>
<dbReference type="PANTHER" id="PTHR23023">
    <property type="entry name" value="DIMETHYLANILINE MONOOXYGENASE"/>
    <property type="match status" value="1"/>
</dbReference>
<evidence type="ECO:0000256" key="4">
    <source>
        <dbReference type="SAM" id="Phobius"/>
    </source>
</evidence>
<protein>
    <submittedName>
        <fullName evidence="5">A2ba685e-c5a2-4d2d-a4e5-a79cfe05d185</fullName>
    </submittedName>
</protein>
<evidence type="ECO:0000256" key="2">
    <source>
        <dbReference type="ARBA" id="ARBA00022827"/>
    </source>
</evidence>
<keyword evidence="1" id="KW-0285">Flavoprotein</keyword>
<dbReference type="FunFam" id="3.50.50.60:FF:000680">
    <property type="entry name" value="Uncharacterized protein"/>
    <property type="match status" value="1"/>
</dbReference>
<comment type="caution">
    <text evidence="5">The sequence shown here is derived from an EMBL/GenBank/DDBJ whole genome shotgun (WGS) entry which is preliminary data.</text>
</comment>
<dbReference type="GO" id="GO:0050660">
    <property type="term" value="F:flavin adenine dinucleotide binding"/>
    <property type="evidence" value="ECO:0007669"/>
    <property type="project" value="InterPro"/>
</dbReference>
<keyword evidence="4" id="KW-1133">Transmembrane helix</keyword>
<gene>
    <name evidence="5" type="ORF">SCLTRI_LOCUS7930</name>
</gene>